<dbReference type="PANTHER" id="PTHR42834">
    <property type="entry name" value="ENDONUCLEASE/EXONUCLEASE/PHOSPHATASE FAMILY PROTEIN (AFU_ORTHOLOGUE AFUA_3G09210)"/>
    <property type="match status" value="1"/>
</dbReference>
<organism evidence="2 3">
    <name type="scientific">Eiseniibacteriota bacterium</name>
    <dbReference type="NCBI Taxonomy" id="2212470"/>
    <lineage>
        <taxon>Bacteria</taxon>
        <taxon>Candidatus Eiseniibacteriota</taxon>
    </lineage>
</organism>
<name>A0A948RXB2_UNCEI</name>
<keyword evidence="1" id="KW-0732">Signal</keyword>
<dbReference type="AlphaFoldDB" id="A0A948RXB2"/>
<feature type="chain" id="PRO_5037854053" evidence="1">
    <location>
        <begin position="22"/>
        <end position="485"/>
    </location>
</feature>
<accession>A0A948RXB2</accession>
<feature type="signal peptide" evidence="1">
    <location>
        <begin position="1"/>
        <end position="21"/>
    </location>
</feature>
<protein>
    <submittedName>
        <fullName evidence="2">Uncharacterized protein</fullName>
    </submittedName>
</protein>
<evidence type="ECO:0000313" key="2">
    <source>
        <dbReference type="EMBL" id="MBU2692748.1"/>
    </source>
</evidence>
<dbReference type="Proteomes" id="UP000777784">
    <property type="component" value="Unassembled WGS sequence"/>
</dbReference>
<gene>
    <name evidence="2" type="ORF">KJ970_17665</name>
</gene>
<dbReference type="PANTHER" id="PTHR42834:SF1">
    <property type="entry name" value="ENDONUCLEASE_EXONUCLEASE_PHOSPHATASE FAMILY PROTEIN (AFU_ORTHOLOGUE AFUA_3G09210)"/>
    <property type="match status" value="1"/>
</dbReference>
<sequence>MKRMVALGCVAVSVACHPHGAAADALTIYEIQQSSAETDWRSAYEGQRVSLTGGIVTHTIGFRITLQDPTLGDSWAGIEIRAFENDAPLGVVRVGDRVDFHDILVEEFRGGTIPQFKSYSTFEVISSGNDLPEPIIIPVEELSYPPHREQCEKYEGMLVAVENVRVGQMDWGKAEDNYELINDTHTMWASDYCNLDLAVPPFPTYAVRRGERYARIAGIFQEYLYPLEGWDYYQLLPRGEADYVISDIYTIRDIQESTSEDGWGSLLAGTRVALQALVSAERSSRALLALHDPLLGLEWAGISLRDPHGALSALAIGDDVQFQNLLVTEEEGLTVLLYDEESAHDVAGTGRPIIAAAIPADRISLSAPPDLAERFEGMLVKILGANVIRRAVPEGNDLYYLSSNTDLVLCTDRDCPAVPPDSTFFVRAGDCLGFIQGIVIEESIPGGRAYILQPRTTSDYYFTAGSQSLTTWGRLKQAHHGERQR</sequence>
<evidence type="ECO:0000313" key="3">
    <source>
        <dbReference type="Proteomes" id="UP000777784"/>
    </source>
</evidence>
<comment type="caution">
    <text evidence="2">The sequence shown here is derived from an EMBL/GenBank/DDBJ whole genome shotgun (WGS) entry which is preliminary data.</text>
</comment>
<proteinExistence type="predicted"/>
<dbReference type="PROSITE" id="PS51257">
    <property type="entry name" value="PROKAR_LIPOPROTEIN"/>
    <property type="match status" value="1"/>
</dbReference>
<evidence type="ECO:0000256" key="1">
    <source>
        <dbReference type="SAM" id="SignalP"/>
    </source>
</evidence>
<dbReference type="EMBL" id="JAHJDP010000099">
    <property type="protein sequence ID" value="MBU2692748.1"/>
    <property type="molecule type" value="Genomic_DNA"/>
</dbReference>
<reference evidence="2" key="1">
    <citation type="submission" date="2021-05" db="EMBL/GenBank/DDBJ databases">
        <title>Energy efficiency and biological interactions define the core microbiome of deep oligotrophic groundwater.</title>
        <authorList>
            <person name="Mehrshad M."/>
            <person name="Lopez-Fernandez M."/>
            <person name="Bell E."/>
            <person name="Bernier-Latmani R."/>
            <person name="Bertilsson S."/>
            <person name="Dopson M."/>
        </authorList>
    </citation>
    <scope>NUCLEOTIDE SEQUENCE</scope>
    <source>
        <strain evidence="2">Modern_marine.mb.64</strain>
    </source>
</reference>